<name>A0ABV1H9C5_9FIRM</name>
<feature type="domain" description="Flagellar hook-associated protein 2 C-terminal" evidence="1">
    <location>
        <begin position="136"/>
        <end position="207"/>
    </location>
</feature>
<keyword evidence="2" id="KW-0966">Cell projection</keyword>
<protein>
    <submittedName>
        <fullName evidence="2">Flagellar filament capping protein FliD</fullName>
    </submittedName>
</protein>
<keyword evidence="2" id="KW-0282">Flagellum</keyword>
<organism evidence="2 3">
    <name type="scientific">Maccoyibacter intestinihominis</name>
    <dbReference type="NCBI Taxonomy" id="3133499"/>
    <lineage>
        <taxon>Bacteria</taxon>
        <taxon>Bacillati</taxon>
        <taxon>Bacillota</taxon>
        <taxon>Clostridia</taxon>
        <taxon>Lachnospirales</taxon>
        <taxon>Lachnospiraceae</taxon>
        <taxon>Maccoyibacter</taxon>
    </lineage>
</organism>
<sequence length="240" mass="26312">MAGLFGSNSSFGMSSLFGNNSSSVLSDWAFIRSGTYKKLMKAYYGQDKTTKSATESAKTNKTKTTAERVQTEIETSATDLKKSTDALMATGTKSLFKTTETKGEDGKVTKTYDTDKIYKAVSRFVKDYNNLIDTTNKSSVSGVKNNVRSLTATTTGNETLLKAIGITVKADNKLSIDEDTFKKADMSKVEALFKGNTSYGYQVGLRTSLIDYYAGREADTYNKYGSYSTTNTGTNFNSWF</sequence>
<dbReference type="InterPro" id="IPR010809">
    <property type="entry name" value="FliD_C"/>
</dbReference>
<proteinExistence type="predicted"/>
<reference evidence="2 3" key="1">
    <citation type="submission" date="2024-03" db="EMBL/GenBank/DDBJ databases">
        <title>Human intestinal bacterial collection.</title>
        <authorList>
            <person name="Pauvert C."/>
            <person name="Hitch T.C.A."/>
            <person name="Clavel T."/>
        </authorList>
    </citation>
    <scope>NUCLEOTIDE SEQUENCE [LARGE SCALE GENOMIC DNA]</scope>
    <source>
        <strain evidence="2 3">CLA-AA-H185</strain>
    </source>
</reference>
<accession>A0ABV1H9C5</accession>
<dbReference type="Proteomes" id="UP001454489">
    <property type="component" value="Unassembled WGS sequence"/>
</dbReference>
<evidence type="ECO:0000313" key="3">
    <source>
        <dbReference type="Proteomes" id="UP001454489"/>
    </source>
</evidence>
<dbReference type="RefSeq" id="WP_353529278.1">
    <property type="nucleotide sequence ID" value="NZ_JBBMEX010000001.1"/>
</dbReference>
<dbReference type="Pfam" id="PF07195">
    <property type="entry name" value="FliD_C"/>
    <property type="match status" value="1"/>
</dbReference>
<comment type="caution">
    <text evidence="2">The sequence shown here is derived from an EMBL/GenBank/DDBJ whole genome shotgun (WGS) entry which is preliminary data.</text>
</comment>
<gene>
    <name evidence="2" type="primary">fliD</name>
    <name evidence="2" type="ORF">WMO43_00190</name>
</gene>
<evidence type="ECO:0000259" key="1">
    <source>
        <dbReference type="Pfam" id="PF07195"/>
    </source>
</evidence>
<dbReference type="EMBL" id="JBBMEX010000001">
    <property type="protein sequence ID" value="MEQ2556302.1"/>
    <property type="molecule type" value="Genomic_DNA"/>
</dbReference>
<keyword evidence="3" id="KW-1185">Reference proteome</keyword>
<evidence type="ECO:0000313" key="2">
    <source>
        <dbReference type="EMBL" id="MEQ2556302.1"/>
    </source>
</evidence>
<keyword evidence="2" id="KW-0969">Cilium</keyword>